<dbReference type="GeneID" id="8856612"/>
<feature type="region of interest" description="Disordered" evidence="7">
    <location>
        <begin position="168"/>
        <end position="193"/>
    </location>
</feature>
<comment type="similarity">
    <text evidence="5">Belongs to the U2 small nuclear ribonucleoprotein A family.</text>
</comment>
<dbReference type="Proteomes" id="UP000006671">
    <property type="component" value="Unassembled WGS sequence"/>
</dbReference>
<dbReference type="InParanoid" id="D2VGY8"/>
<evidence type="ECO:0000256" key="6">
    <source>
        <dbReference type="SAM" id="Coils"/>
    </source>
</evidence>
<feature type="compositionally biased region" description="Polar residues" evidence="7">
    <location>
        <begin position="170"/>
        <end position="184"/>
    </location>
</feature>
<evidence type="ECO:0000256" key="4">
    <source>
        <dbReference type="ARBA" id="ARBA00023242"/>
    </source>
</evidence>
<dbReference type="GO" id="GO:0000398">
    <property type="term" value="P:mRNA splicing, via spliceosome"/>
    <property type="evidence" value="ECO:0007669"/>
    <property type="project" value="InterPro"/>
</dbReference>
<dbReference type="Pfam" id="PF14580">
    <property type="entry name" value="LRR_9"/>
    <property type="match status" value="1"/>
</dbReference>
<keyword evidence="3" id="KW-0677">Repeat</keyword>
<reference evidence="8 9" key="1">
    <citation type="journal article" date="2010" name="Cell">
        <title>The genome of Naegleria gruberi illuminates early eukaryotic versatility.</title>
        <authorList>
            <person name="Fritz-Laylin L.K."/>
            <person name="Prochnik S.E."/>
            <person name="Ginger M.L."/>
            <person name="Dacks J.B."/>
            <person name="Carpenter M.L."/>
            <person name="Field M.C."/>
            <person name="Kuo A."/>
            <person name="Paredez A."/>
            <person name="Chapman J."/>
            <person name="Pham J."/>
            <person name="Shu S."/>
            <person name="Neupane R."/>
            <person name="Cipriano M."/>
            <person name="Mancuso J."/>
            <person name="Tu H."/>
            <person name="Salamov A."/>
            <person name="Lindquist E."/>
            <person name="Shapiro H."/>
            <person name="Lucas S."/>
            <person name="Grigoriev I.V."/>
            <person name="Cande W.Z."/>
            <person name="Fulton C."/>
            <person name="Rokhsar D.S."/>
            <person name="Dawson S.C."/>
        </authorList>
    </citation>
    <scope>NUCLEOTIDE SEQUENCE [LARGE SCALE GENOMIC DNA]</scope>
    <source>
        <strain evidence="8 9">NEG-M</strain>
    </source>
</reference>
<evidence type="ECO:0000256" key="3">
    <source>
        <dbReference type="ARBA" id="ARBA00022737"/>
    </source>
</evidence>
<gene>
    <name evidence="8" type="ORF">NAEGRDRAFT_68215</name>
</gene>
<dbReference type="SUPFAM" id="SSF52058">
    <property type="entry name" value="L domain-like"/>
    <property type="match status" value="1"/>
</dbReference>
<dbReference type="KEGG" id="ngr:NAEGRDRAFT_68215"/>
<dbReference type="GO" id="GO:0005634">
    <property type="term" value="C:nucleus"/>
    <property type="evidence" value="ECO:0007669"/>
    <property type="project" value="UniProtKB-SubCell"/>
</dbReference>
<dbReference type="PANTHER" id="PTHR10552">
    <property type="entry name" value="U2 SMALL NUCLEAR RIBONUCLEOPROTEIN A"/>
    <property type="match status" value="1"/>
</dbReference>
<protein>
    <submittedName>
        <fullName evidence="8">Predicted protein</fullName>
    </submittedName>
</protein>
<keyword evidence="9" id="KW-1185">Reference proteome</keyword>
<dbReference type="AlphaFoldDB" id="D2VGY8"/>
<evidence type="ECO:0000256" key="1">
    <source>
        <dbReference type="ARBA" id="ARBA00004123"/>
    </source>
</evidence>
<dbReference type="PANTHER" id="PTHR10552:SF6">
    <property type="entry name" value="U2 SMALL NUCLEAR RIBONUCLEOPROTEIN A"/>
    <property type="match status" value="1"/>
</dbReference>
<sequence length="819" mass="92899">MQDDNIEGFTLDSSLIDDSPLIEEYLSNFSSTTIVSEEDHSPPTLSYYSSFQKQTPSPALITATNIPTTNTTISSSTDPTSPKRIPSLREKLQVLVDKAHEKKKSSNNLLEEEDGAIPSSPPSQMISTVPSKVEPLIVASNLSIEKTTDTIIEANNIERENDLMAEQVEDPTTANTKQDNTQKPLYNRKSNKQDYELQQAIQKELATSAAKMAANLPPKSKPELNRAKELKKMDEQYHFEGYKNIEESQHYHNDDDEEEQEDLNDSIHRDEDEEFHNQLNADISLIEEDKKDDTQYNSFTVEEEKLELSDEEGDLTGRAMEDLTVSKLEASTTSVDQSLTLSSLTTPVRTSSPLNQRARPNSSMRSSTPSYMNSTRASISKEISRASVDLRSSASDMRMRFGMINYQQRPPPANRSPSPNIVQKRRVTPRKERIYNIVPALHFEDISVTTGLGTISVPNYRLTSLKGLGVKRDLKILYLQNNYLASFNHLETQPNLEVLYVANNCISSFFGFKTQPKLTLISLEGNPITKHPHYRLMTLIVCGSQLKKIDGEMVQYKEREFVKHYLSANERAVEAIRSGWLMDPKPRTNEEFQDIIRGLLLQNFDDRESIRNTQSFKDLVSGALAKTTPAVDLNDFEEKKKIQHKEEIQSPDLSHGSSGGFNSAFLTNYINEIKQLKGQLEKKAEELKEEKQKYKDLKESSIGIDELNLLDKTIISNIAVSLNSTEEIVENVTIAFTLDTMEISTTEEILRDIEYEAVTRTSLLVDEQKLFRVHIRMNTSELLDIITSDKKQSLSIYKILHMKVAHANKQKKLRQQANK</sequence>
<evidence type="ECO:0000256" key="7">
    <source>
        <dbReference type="SAM" id="MobiDB-lite"/>
    </source>
</evidence>
<proteinExistence type="inferred from homology"/>
<organism evidence="9">
    <name type="scientific">Naegleria gruberi</name>
    <name type="common">Amoeba</name>
    <dbReference type="NCBI Taxonomy" id="5762"/>
    <lineage>
        <taxon>Eukaryota</taxon>
        <taxon>Discoba</taxon>
        <taxon>Heterolobosea</taxon>
        <taxon>Tetramitia</taxon>
        <taxon>Eutetramitia</taxon>
        <taxon>Vahlkampfiidae</taxon>
        <taxon>Naegleria</taxon>
    </lineage>
</organism>
<feature type="region of interest" description="Disordered" evidence="7">
    <location>
        <begin position="100"/>
        <end position="127"/>
    </location>
</feature>
<dbReference type="InterPro" id="IPR032675">
    <property type="entry name" value="LRR_dom_sf"/>
</dbReference>
<keyword evidence="2" id="KW-0433">Leucine-rich repeat</keyword>
<dbReference type="InterPro" id="IPR044640">
    <property type="entry name" value="RU2A"/>
</dbReference>
<accession>D2VGY8</accession>
<feature type="region of interest" description="Disordered" evidence="7">
    <location>
        <begin position="331"/>
        <end position="373"/>
    </location>
</feature>
<dbReference type="InterPro" id="IPR001611">
    <property type="entry name" value="Leu-rich_rpt"/>
</dbReference>
<dbReference type="eggNOG" id="ENOG502SAJ1">
    <property type="taxonomic scope" value="Eukaryota"/>
</dbReference>
<comment type="subcellular location">
    <subcellularLocation>
        <location evidence="1">Nucleus</location>
    </subcellularLocation>
</comment>
<feature type="coiled-coil region" evidence="6">
    <location>
        <begin position="666"/>
        <end position="700"/>
    </location>
</feature>
<dbReference type="PROSITE" id="PS51450">
    <property type="entry name" value="LRR"/>
    <property type="match status" value="1"/>
</dbReference>
<evidence type="ECO:0000313" key="9">
    <source>
        <dbReference type="Proteomes" id="UP000006671"/>
    </source>
</evidence>
<evidence type="ECO:0000313" key="8">
    <source>
        <dbReference type="EMBL" id="EFC43800.1"/>
    </source>
</evidence>
<dbReference type="RefSeq" id="XP_002676544.1">
    <property type="nucleotide sequence ID" value="XM_002676498.1"/>
</dbReference>
<evidence type="ECO:0000256" key="5">
    <source>
        <dbReference type="ARBA" id="ARBA00024196"/>
    </source>
</evidence>
<dbReference type="OrthoDB" id="275495at2759"/>
<name>D2VGY8_NAEGR</name>
<dbReference type="EMBL" id="GG738871">
    <property type="protein sequence ID" value="EFC43800.1"/>
    <property type="molecule type" value="Genomic_DNA"/>
</dbReference>
<keyword evidence="4" id="KW-0539">Nucleus</keyword>
<keyword evidence="6" id="KW-0175">Coiled coil</keyword>
<dbReference type="Gene3D" id="3.80.10.10">
    <property type="entry name" value="Ribonuclease Inhibitor"/>
    <property type="match status" value="1"/>
</dbReference>
<dbReference type="GO" id="GO:0030620">
    <property type="term" value="F:U2 snRNA binding"/>
    <property type="evidence" value="ECO:0007669"/>
    <property type="project" value="InterPro"/>
</dbReference>
<dbReference type="VEuPathDB" id="AmoebaDB:NAEGRDRAFT_68215"/>
<evidence type="ECO:0000256" key="2">
    <source>
        <dbReference type="ARBA" id="ARBA00022614"/>
    </source>
</evidence>